<name>A0A395GWQ5_9EURO</name>
<dbReference type="EMBL" id="KZ824443">
    <property type="protein sequence ID" value="RAL00011.1"/>
    <property type="molecule type" value="Genomic_DNA"/>
</dbReference>
<dbReference type="GeneID" id="37227607"/>
<protein>
    <submittedName>
        <fullName evidence="1">Uncharacterized protein</fullName>
    </submittedName>
</protein>
<dbReference type="OrthoDB" id="4198549at2759"/>
<evidence type="ECO:0000313" key="2">
    <source>
        <dbReference type="Proteomes" id="UP000249402"/>
    </source>
</evidence>
<keyword evidence="2" id="KW-1185">Reference proteome</keyword>
<sequence length="261" mass="29331">MIMPQLPCMFQSPRKWTAEHLKALRLCRHHDSSIQEIVGVGYVPKDGDEEFESLATEFAQPTEHELLSYLAEGPHYRRNIFMQTFGSLSEVAHSKTSFVASRDAVLSLFKMLLVNVETKKHLTISSRGQIPFEVAGIRGALSCSGSLIDSSIPRSPLASFIVIRDGDHNIAREVSHLLLQGALANASNQTRRAFVICMAGVNLQITMAKFHFDYMDALVHGKNPDRCLDLLHSEWYNLCNRERRKEALRAIVGLARLLDTQ</sequence>
<gene>
    <name evidence="1" type="ORF">BO80DRAFT_465724</name>
</gene>
<dbReference type="AlphaFoldDB" id="A0A395GWQ5"/>
<evidence type="ECO:0000313" key="1">
    <source>
        <dbReference type="EMBL" id="RAL00011.1"/>
    </source>
</evidence>
<dbReference type="Proteomes" id="UP000249402">
    <property type="component" value="Unassembled WGS sequence"/>
</dbReference>
<reference evidence="1 2" key="1">
    <citation type="submission" date="2018-02" db="EMBL/GenBank/DDBJ databases">
        <title>The genomes of Aspergillus section Nigri reveals drivers in fungal speciation.</title>
        <authorList>
            <consortium name="DOE Joint Genome Institute"/>
            <person name="Vesth T.C."/>
            <person name="Nybo J."/>
            <person name="Theobald S."/>
            <person name="Brandl J."/>
            <person name="Frisvad J.C."/>
            <person name="Nielsen K.F."/>
            <person name="Lyhne E.K."/>
            <person name="Kogle M.E."/>
            <person name="Kuo A."/>
            <person name="Riley R."/>
            <person name="Clum A."/>
            <person name="Nolan M."/>
            <person name="Lipzen A."/>
            <person name="Salamov A."/>
            <person name="Henrissat B."/>
            <person name="Wiebenga A."/>
            <person name="De vries R.P."/>
            <person name="Grigoriev I.V."/>
            <person name="Mortensen U.H."/>
            <person name="Andersen M.R."/>
            <person name="Baker S.E."/>
        </authorList>
    </citation>
    <scope>NUCLEOTIDE SEQUENCE [LARGE SCALE GENOMIC DNA]</scope>
    <source>
        <strain evidence="1 2">CBS 121593</strain>
    </source>
</reference>
<organism evidence="1 2">
    <name type="scientific">Aspergillus ibericus CBS 121593</name>
    <dbReference type="NCBI Taxonomy" id="1448316"/>
    <lineage>
        <taxon>Eukaryota</taxon>
        <taxon>Fungi</taxon>
        <taxon>Dikarya</taxon>
        <taxon>Ascomycota</taxon>
        <taxon>Pezizomycotina</taxon>
        <taxon>Eurotiomycetes</taxon>
        <taxon>Eurotiomycetidae</taxon>
        <taxon>Eurotiales</taxon>
        <taxon>Aspergillaceae</taxon>
        <taxon>Aspergillus</taxon>
        <taxon>Aspergillus subgen. Circumdati</taxon>
    </lineage>
</organism>
<accession>A0A395GWQ5</accession>
<proteinExistence type="predicted"/>
<dbReference type="RefSeq" id="XP_025574338.1">
    <property type="nucleotide sequence ID" value="XM_025722742.1"/>
</dbReference>
<dbReference type="VEuPathDB" id="FungiDB:BO80DRAFT_465724"/>